<organism evidence="6 7">
    <name type="scientific">Ferrimonas pelagia</name>
    <dbReference type="NCBI Taxonomy" id="1177826"/>
    <lineage>
        <taxon>Bacteria</taxon>
        <taxon>Pseudomonadati</taxon>
        <taxon>Pseudomonadota</taxon>
        <taxon>Gammaproteobacteria</taxon>
        <taxon>Alteromonadales</taxon>
        <taxon>Ferrimonadaceae</taxon>
        <taxon>Ferrimonas</taxon>
    </lineage>
</organism>
<dbReference type="RefSeq" id="WP_345334527.1">
    <property type="nucleotide sequence ID" value="NZ_BAABJZ010000016.1"/>
</dbReference>
<sequence>MATVVLVVICLALLPYLLAGYNGLYKRQHLGGIDMHHPRQQDARLENKAHRIAASQRNAWEALGFFSACVLAALLREVPPQTLTTPAILFFITRLLHPIFYIGDWPPARSLTVVIGIGLGLYLAAWAG</sequence>
<dbReference type="EMBL" id="BAABJZ010000016">
    <property type="protein sequence ID" value="GAA4880164.1"/>
    <property type="molecule type" value="Genomic_DNA"/>
</dbReference>
<evidence type="ECO:0000256" key="3">
    <source>
        <dbReference type="ARBA" id="ARBA00022989"/>
    </source>
</evidence>
<reference evidence="7" key="1">
    <citation type="journal article" date="2019" name="Int. J. Syst. Evol. Microbiol.">
        <title>The Global Catalogue of Microorganisms (GCM) 10K type strain sequencing project: providing services to taxonomists for standard genome sequencing and annotation.</title>
        <authorList>
            <consortium name="The Broad Institute Genomics Platform"/>
            <consortium name="The Broad Institute Genome Sequencing Center for Infectious Disease"/>
            <person name="Wu L."/>
            <person name="Ma J."/>
        </authorList>
    </citation>
    <scope>NUCLEOTIDE SEQUENCE [LARGE SCALE GENOMIC DNA]</scope>
    <source>
        <strain evidence="7">JCM 18401</strain>
    </source>
</reference>
<evidence type="ECO:0000313" key="7">
    <source>
        <dbReference type="Proteomes" id="UP001499988"/>
    </source>
</evidence>
<dbReference type="Pfam" id="PF01124">
    <property type="entry name" value="MAPEG"/>
    <property type="match status" value="1"/>
</dbReference>
<evidence type="ECO:0000256" key="2">
    <source>
        <dbReference type="ARBA" id="ARBA00022692"/>
    </source>
</evidence>
<keyword evidence="2 5" id="KW-0812">Transmembrane</keyword>
<proteinExistence type="predicted"/>
<comment type="subcellular location">
    <subcellularLocation>
        <location evidence="1">Membrane</location>
    </subcellularLocation>
</comment>
<protein>
    <recommendedName>
        <fullName evidence="8">MAPEG family protein</fullName>
    </recommendedName>
</protein>
<accession>A0ABP9EIN8</accession>
<feature type="transmembrane region" description="Helical" evidence="5">
    <location>
        <begin position="59"/>
        <end position="76"/>
    </location>
</feature>
<name>A0ABP9EIN8_9GAMM</name>
<keyword evidence="4 5" id="KW-0472">Membrane</keyword>
<dbReference type="Gene3D" id="1.20.120.550">
    <property type="entry name" value="Membrane associated eicosanoid/glutathione metabolism-like domain"/>
    <property type="match status" value="1"/>
</dbReference>
<gene>
    <name evidence="6" type="ORF">GCM10023333_12870</name>
</gene>
<dbReference type="InterPro" id="IPR001129">
    <property type="entry name" value="Membr-assoc_MAPEG"/>
</dbReference>
<keyword evidence="3 5" id="KW-1133">Transmembrane helix</keyword>
<dbReference type="PANTHER" id="PTHR35371">
    <property type="entry name" value="INNER MEMBRANE PROTEIN"/>
    <property type="match status" value="1"/>
</dbReference>
<evidence type="ECO:0000313" key="6">
    <source>
        <dbReference type="EMBL" id="GAA4880164.1"/>
    </source>
</evidence>
<dbReference type="PANTHER" id="PTHR35371:SF1">
    <property type="entry name" value="BLR7753 PROTEIN"/>
    <property type="match status" value="1"/>
</dbReference>
<comment type="caution">
    <text evidence="6">The sequence shown here is derived from an EMBL/GenBank/DDBJ whole genome shotgun (WGS) entry which is preliminary data.</text>
</comment>
<dbReference type="InterPro" id="IPR023352">
    <property type="entry name" value="MAPEG-like_dom_sf"/>
</dbReference>
<keyword evidence="7" id="KW-1185">Reference proteome</keyword>
<evidence type="ECO:0000256" key="1">
    <source>
        <dbReference type="ARBA" id="ARBA00004370"/>
    </source>
</evidence>
<feature type="transmembrane region" description="Helical" evidence="5">
    <location>
        <begin position="108"/>
        <end position="127"/>
    </location>
</feature>
<dbReference type="SUPFAM" id="SSF161084">
    <property type="entry name" value="MAPEG domain-like"/>
    <property type="match status" value="1"/>
</dbReference>
<dbReference type="Proteomes" id="UP001499988">
    <property type="component" value="Unassembled WGS sequence"/>
</dbReference>
<evidence type="ECO:0000256" key="4">
    <source>
        <dbReference type="ARBA" id="ARBA00023136"/>
    </source>
</evidence>
<evidence type="ECO:0008006" key="8">
    <source>
        <dbReference type="Google" id="ProtNLM"/>
    </source>
</evidence>
<evidence type="ECO:0000256" key="5">
    <source>
        <dbReference type="SAM" id="Phobius"/>
    </source>
</evidence>